<evidence type="ECO:0000313" key="2">
    <source>
        <dbReference type="EMBL" id="SHF47247.1"/>
    </source>
</evidence>
<keyword evidence="1" id="KW-1133">Transmembrane helix</keyword>
<feature type="transmembrane region" description="Helical" evidence="1">
    <location>
        <begin position="44"/>
        <end position="64"/>
    </location>
</feature>
<dbReference type="Proteomes" id="UP000184245">
    <property type="component" value="Unassembled WGS sequence"/>
</dbReference>
<reference evidence="2 3" key="1">
    <citation type="submission" date="2016-11" db="EMBL/GenBank/DDBJ databases">
        <authorList>
            <person name="Jaros S."/>
            <person name="Januszkiewicz K."/>
            <person name="Wedrychowicz H."/>
        </authorList>
    </citation>
    <scope>NUCLEOTIDE SEQUENCE [LARGE SCALE GENOMIC DNA]</scope>
    <source>
        <strain evidence="2 3">DSM 17459</strain>
    </source>
</reference>
<proteinExistence type="predicted"/>
<dbReference type="STRING" id="1122155.SAMN02745158_03868"/>
<sequence>MSHMIKRMQDMLAMFFRITTGIVFVTAVYIGIFWGSGSEIGVNILWQILMVSALCTLGSLLLPCGAEKEVSKRGMLVRMILYFIYVNAVVLGCGLWFAWFSPSKPHMLAGMEVCIIGVFAIVTSVSYFSAYRMAEQMNRKLRERKGE</sequence>
<keyword evidence="1" id="KW-0812">Transmembrane</keyword>
<dbReference type="EMBL" id="FQVI01000031">
    <property type="protein sequence ID" value="SHF47247.1"/>
    <property type="molecule type" value="Genomic_DNA"/>
</dbReference>
<feature type="transmembrane region" description="Helical" evidence="1">
    <location>
        <begin position="106"/>
        <end position="130"/>
    </location>
</feature>
<dbReference type="OrthoDB" id="2054616at2"/>
<dbReference type="AlphaFoldDB" id="A0A1M5BY18"/>
<organism evidence="2 3">
    <name type="scientific">Lactonifactor longoviformis DSM 17459</name>
    <dbReference type="NCBI Taxonomy" id="1122155"/>
    <lineage>
        <taxon>Bacteria</taxon>
        <taxon>Bacillati</taxon>
        <taxon>Bacillota</taxon>
        <taxon>Clostridia</taxon>
        <taxon>Eubacteriales</taxon>
        <taxon>Clostridiaceae</taxon>
        <taxon>Lactonifactor</taxon>
    </lineage>
</organism>
<accession>A0A1M5BY18</accession>
<keyword evidence="3" id="KW-1185">Reference proteome</keyword>
<keyword evidence="1" id="KW-0472">Membrane</keyword>
<feature type="transmembrane region" description="Helical" evidence="1">
    <location>
        <begin position="76"/>
        <end position="100"/>
    </location>
</feature>
<dbReference type="RefSeq" id="WP_072854417.1">
    <property type="nucleotide sequence ID" value="NZ_FQVI01000031.1"/>
</dbReference>
<evidence type="ECO:0008006" key="4">
    <source>
        <dbReference type="Google" id="ProtNLM"/>
    </source>
</evidence>
<evidence type="ECO:0000256" key="1">
    <source>
        <dbReference type="SAM" id="Phobius"/>
    </source>
</evidence>
<evidence type="ECO:0000313" key="3">
    <source>
        <dbReference type="Proteomes" id="UP000184245"/>
    </source>
</evidence>
<gene>
    <name evidence="2" type="ORF">SAMN02745158_03868</name>
</gene>
<protein>
    <recommendedName>
        <fullName evidence="4">DUF3021 family protein</fullName>
    </recommendedName>
</protein>
<name>A0A1M5BY18_9CLOT</name>
<feature type="transmembrane region" description="Helical" evidence="1">
    <location>
        <begin position="12"/>
        <end position="32"/>
    </location>
</feature>